<proteinExistence type="predicted"/>
<evidence type="ECO:0000313" key="2">
    <source>
        <dbReference type="EMBL" id="KAL2782306.1"/>
    </source>
</evidence>
<comment type="caution">
    <text evidence="2">The sequence shown here is derived from an EMBL/GenBank/DDBJ whole genome shotgun (WGS) entry which is preliminary data.</text>
</comment>
<feature type="compositionally biased region" description="Basic and acidic residues" evidence="1">
    <location>
        <begin position="123"/>
        <end position="135"/>
    </location>
</feature>
<feature type="compositionally biased region" description="Basic and acidic residues" evidence="1">
    <location>
        <begin position="43"/>
        <end position="55"/>
    </location>
</feature>
<name>A0ABD2ETG9_DAUMA</name>
<evidence type="ECO:0000256" key="1">
    <source>
        <dbReference type="SAM" id="MobiDB-lite"/>
    </source>
</evidence>
<feature type="compositionally biased region" description="Low complexity" evidence="1">
    <location>
        <begin position="70"/>
        <end position="80"/>
    </location>
</feature>
<feature type="non-terminal residue" evidence="2">
    <location>
        <position position="141"/>
    </location>
</feature>
<protein>
    <submittedName>
        <fullName evidence="2">Collagen alpha-1(I) chain-like</fullName>
    </submittedName>
</protein>
<reference evidence="2 3" key="1">
    <citation type="journal article" date="2024" name="G3 (Bethesda)">
        <title>A hybrid genome assembly of the endangered aye-aye (Daubentonia madagascariensis).</title>
        <authorList>
            <person name="Versoza C.J."/>
            <person name="Pfeifer S.P."/>
        </authorList>
    </citation>
    <scope>NUCLEOTIDE SEQUENCE [LARGE SCALE GENOMIC DNA]</scope>
    <source>
        <strain evidence="2">6821</strain>
    </source>
</reference>
<gene>
    <name evidence="2" type="ORF">WCI35_011045</name>
</gene>
<evidence type="ECO:0000313" key="3">
    <source>
        <dbReference type="Proteomes" id="UP001610411"/>
    </source>
</evidence>
<organism evidence="2 3">
    <name type="scientific">Daubentonia madagascariensis</name>
    <name type="common">Aye-aye</name>
    <name type="synonym">Sciurus madagascariensis</name>
    <dbReference type="NCBI Taxonomy" id="31869"/>
    <lineage>
        <taxon>Eukaryota</taxon>
        <taxon>Metazoa</taxon>
        <taxon>Chordata</taxon>
        <taxon>Craniata</taxon>
        <taxon>Vertebrata</taxon>
        <taxon>Euteleostomi</taxon>
        <taxon>Mammalia</taxon>
        <taxon>Eutheria</taxon>
        <taxon>Euarchontoglires</taxon>
        <taxon>Primates</taxon>
        <taxon>Strepsirrhini</taxon>
        <taxon>Chiromyiformes</taxon>
        <taxon>Daubentoniidae</taxon>
        <taxon>Daubentonia</taxon>
    </lineage>
</organism>
<sequence length="141" mass="14368">MLMRAGGGGQGRPRGGSCAEGGTPGVGGGCPQSPIFAFKTSRGHWEPDRARRGREGAACAPGERLRPRGRGCPRPGLGAPAPTPRRGVRGSDQLSSALGSVPEDPAPPPRRRSVWGSSAPRAGGREVGAEADARHPRPAPA</sequence>
<feature type="compositionally biased region" description="Gly residues" evidence="1">
    <location>
        <begin position="1"/>
        <end position="30"/>
    </location>
</feature>
<keyword evidence="3" id="KW-1185">Reference proteome</keyword>
<accession>A0ABD2ETG9</accession>
<feature type="region of interest" description="Disordered" evidence="1">
    <location>
        <begin position="1"/>
        <end position="141"/>
    </location>
</feature>
<dbReference type="Proteomes" id="UP001610411">
    <property type="component" value="Unassembled WGS sequence"/>
</dbReference>
<dbReference type="EMBL" id="JBFSEQ010000003">
    <property type="protein sequence ID" value="KAL2782306.1"/>
    <property type="molecule type" value="Genomic_DNA"/>
</dbReference>
<dbReference type="AlphaFoldDB" id="A0ABD2ETG9"/>